<proteinExistence type="predicted"/>
<evidence type="ECO:0000313" key="4">
    <source>
        <dbReference type="Proteomes" id="UP000716291"/>
    </source>
</evidence>
<keyword evidence="1" id="KW-0539">Nucleus</keyword>
<reference evidence="3" key="1">
    <citation type="journal article" date="2020" name="Microb. Genom.">
        <title>Genetic diversity of clinical and environmental Mucorales isolates obtained from an investigation of mucormycosis cases among solid organ transplant recipients.</title>
        <authorList>
            <person name="Nguyen M.H."/>
            <person name="Kaul D."/>
            <person name="Muto C."/>
            <person name="Cheng S.J."/>
            <person name="Richter R.A."/>
            <person name="Bruno V.M."/>
            <person name="Liu G."/>
            <person name="Beyhan S."/>
            <person name="Sundermann A.J."/>
            <person name="Mounaud S."/>
            <person name="Pasculle A.W."/>
            <person name="Nierman W.C."/>
            <person name="Driscoll E."/>
            <person name="Cumbie R."/>
            <person name="Clancy C.J."/>
            <person name="Dupont C.L."/>
        </authorList>
    </citation>
    <scope>NUCLEOTIDE SEQUENCE</scope>
    <source>
        <strain evidence="3">GL11</strain>
    </source>
</reference>
<protein>
    <recommendedName>
        <fullName evidence="2">Xylanolytic transcriptional activator regulatory domain-containing protein</fullName>
    </recommendedName>
</protein>
<name>A0A9P6X622_RHIOR</name>
<dbReference type="CDD" id="cd12148">
    <property type="entry name" value="fungal_TF_MHR"/>
    <property type="match status" value="1"/>
</dbReference>
<evidence type="ECO:0000256" key="1">
    <source>
        <dbReference type="ARBA" id="ARBA00023242"/>
    </source>
</evidence>
<dbReference type="GO" id="GO:0003677">
    <property type="term" value="F:DNA binding"/>
    <property type="evidence" value="ECO:0007669"/>
    <property type="project" value="InterPro"/>
</dbReference>
<dbReference type="EMBL" id="JAANQT010001195">
    <property type="protein sequence ID" value="KAG1306152.1"/>
    <property type="molecule type" value="Genomic_DNA"/>
</dbReference>
<keyword evidence="4" id="KW-1185">Reference proteome</keyword>
<feature type="domain" description="Xylanolytic transcriptional activator regulatory" evidence="2">
    <location>
        <begin position="68"/>
        <end position="211"/>
    </location>
</feature>
<evidence type="ECO:0000259" key="2">
    <source>
        <dbReference type="Pfam" id="PF04082"/>
    </source>
</evidence>
<dbReference type="AlphaFoldDB" id="A0A9P6X622"/>
<accession>A0A9P6X622</accession>
<dbReference type="InterPro" id="IPR007219">
    <property type="entry name" value="XnlR_reg_dom"/>
</dbReference>
<evidence type="ECO:0000313" key="3">
    <source>
        <dbReference type="EMBL" id="KAG1306152.1"/>
    </source>
</evidence>
<dbReference type="GO" id="GO:0008270">
    <property type="term" value="F:zinc ion binding"/>
    <property type="evidence" value="ECO:0007669"/>
    <property type="project" value="InterPro"/>
</dbReference>
<dbReference type="OrthoDB" id="5069333at2759"/>
<gene>
    <name evidence="3" type="ORF">G6F64_007817</name>
</gene>
<comment type="caution">
    <text evidence="3">The sequence shown here is derived from an EMBL/GenBank/DDBJ whole genome shotgun (WGS) entry which is preliminary data.</text>
</comment>
<dbReference type="Proteomes" id="UP000716291">
    <property type="component" value="Unassembled WGS sequence"/>
</dbReference>
<organism evidence="3 4">
    <name type="scientific">Rhizopus oryzae</name>
    <name type="common">Mucormycosis agent</name>
    <name type="synonym">Rhizopus arrhizus var. delemar</name>
    <dbReference type="NCBI Taxonomy" id="64495"/>
    <lineage>
        <taxon>Eukaryota</taxon>
        <taxon>Fungi</taxon>
        <taxon>Fungi incertae sedis</taxon>
        <taxon>Mucoromycota</taxon>
        <taxon>Mucoromycotina</taxon>
        <taxon>Mucoromycetes</taxon>
        <taxon>Mucorales</taxon>
        <taxon>Mucorineae</taxon>
        <taxon>Rhizopodaceae</taxon>
        <taxon>Rhizopus</taxon>
    </lineage>
</organism>
<sequence length="524" mass="60337">MSAEASSVMVRRLSRLRLTLYHCQDFLISTFTDDPSTTFFNSSSQALVPNNPLNLLSPHQALRLIDIFFCVHPYAVMFNKTMLLQSYLTDTIDPFLLSVIFGTTLFMSSTTEGKPLDVWQPTNLEMRNSFLDYAYFLLSKLSAETTISRYQAVVLLALFEVMFGFTKKGVSLFALSYRIADKLGMFNGTIPSGLTSVEKELLSISFWAAFQISIRGCIELVQVPRLVLSYRNRSYPPINSIMSLSFQADIENGNLRSFKHHNYIVETFYIQSVISNFDCNLLCILPQEKSAAFVDQEFERILHELLSFIEKERHQFSKLQEFALELHYSFYAICFGFLRKSVYKDSFKIQQSLSVPEKLDLTDPENVRCIHQVLPKALSAIDKIAEFVNGDPTNYYSDVKLLPRAMMSFTIDAASKVLMYHYILEKTPLVGQYLELLKTIVYHPTIWERCELISLIKSEISEFLQNHPPLTDMTSSLDLFNSTPFWLDNRLFQEADCLNLALYMNTADWELPVDLNVFDMNFMQ</sequence>
<dbReference type="GO" id="GO:0006351">
    <property type="term" value="P:DNA-templated transcription"/>
    <property type="evidence" value="ECO:0007669"/>
    <property type="project" value="InterPro"/>
</dbReference>
<dbReference type="Pfam" id="PF04082">
    <property type="entry name" value="Fungal_trans"/>
    <property type="match status" value="1"/>
</dbReference>